<protein>
    <submittedName>
        <fullName evidence="6">Shikimate dehydrogenase</fullName>
    </submittedName>
</protein>
<dbReference type="GO" id="GO:0009073">
    <property type="term" value="P:aromatic amino acid family biosynthetic process"/>
    <property type="evidence" value="ECO:0007669"/>
    <property type="project" value="UniProtKB-KW"/>
</dbReference>
<gene>
    <name evidence="6" type="ORF">EV699_12017</name>
</gene>
<accession>A0A4R2L5E1</accession>
<dbReference type="PANTHER" id="PTHR21089:SF1">
    <property type="entry name" value="BIFUNCTIONAL 3-DEHYDROQUINATE DEHYDRATASE_SHIKIMATE DEHYDROGENASE, CHLOROPLASTIC"/>
    <property type="match status" value="1"/>
</dbReference>
<dbReference type="GO" id="GO:0005829">
    <property type="term" value="C:cytosol"/>
    <property type="evidence" value="ECO:0007669"/>
    <property type="project" value="TreeGrafter"/>
</dbReference>
<dbReference type="SUPFAM" id="SSF53223">
    <property type="entry name" value="Aminoacid dehydrogenase-like, N-terminal domain"/>
    <property type="match status" value="1"/>
</dbReference>
<reference evidence="6 7" key="1">
    <citation type="submission" date="2019-03" db="EMBL/GenBank/DDBJ databases">
        <title>Genomic Encyclopedia of Type Strains, Phase IV (KMG-IV): sequencing the most valuable type-strain genomes for metagenomic binning, comparative biology and taxonomic classification.</title>
        <authorList>
            <person name="Goeker M."/>
        </authorList>
    </citation>
    <scope>NUCLEOTIDE SEQUENCE [LARGE SCALE GENOMIC DNA]</scope>
    <source>
        <strain evidence="6 7">DSM 25287</strain>
    </source>
</reference>
<dbReference type="InterPro" id="IPR013708">
    <property type="entry name" value="Shikimate_DH-bd_N"/>
</dbReference>
<feature type="domain" description="Shikimate dehydrogenase substrate binding N-terminal" evidence="5">
    <location>
        <begin position="16"/>
        <end position="98"/>
    </location>
</feature>
<evidence type="ECO:0000259" key="5">
    <source>
        <dbReference type="Pfam" id="PF08501"/>
    </source>
</evidence>
<keyword evidence="4" id="KW-0028">Amino-acid biosynthesis</keyword>
<comment type="pathway">
    <text evidence="1">Metabolic intermediate biosynthesis; chorismate biosynthesis; chorismate from D-erythrose 4-phosphate and phosphoenolpyruvate: step 4/7.</text>
</comment>
<comment type="caution">
    <text evidence="6">The sequence shown here is derived from an EMBL/GenBank/DDBJ whole genome shotgun (WGS) entry which is preliminary data.</text>
</comment>
<proteinExistence type="predicted"/>
<dbReference type="EMBL" id="SLWY01000020">
    <property type="protein sequence ID" value="TCO79239.1"/>
    <property type="molecule type" value="Genomic_DNA"/>
</dbReference>
<dbReference type="RefSeq" id="WP_132544770.1">
    <property type="nucleotide sequence ID" value="NZ_SLWY01000020.1"/>
</dbReference>
<evidence type="ECO:0000256" key="4">
    <source>
        <dbReference type="ARBA" id="ARBA00023141"/>
    </source>
</evidence>
<evidence type="ECO:0000256" key="2">
    <source>
        <dbReference type="ARBA" id="ARBA00022857"/>
    </source>
</evidence>
<dbReference type="GO" id="GO:0050661">
    <property type="term" value="F:NADP binding"/>
    <property type="evidence" value="ECO:0007669"/>
    <property type="project" value="TreeGrafter"/>
</dbReference>
<evidence type="ECO:0000256" key="1">
    <source>
        <dbReference type="ARBA" id="ARBA00004871"/>
    </source>
</evidence>
<keyword evidence="3" id="KW-0560">Oxidoreductase</keyword>
<evidence type="ECO:0000313" key="6">
    <source>
        <dbReference type="EMBL" id="TCO79239.1"/>
    </source>
</evidence>
<dbReference type="InterPro" id="IPR022893">
    <property type="entry name" value="Shikimate_DH_fam"/>
</dbReference>
<dbReference type="Gene3D" id="3.40.50.10860">
    <property type="entry name" value="Leucine Dehydrogenase, chain A, domain 1"/>
    <property type="match status" value="1"/>
</dbReference>
<dbReference type="GO" id="GO:0004764">
    <property type="term" value="F:shikimate 3-dehydrogenase (NADP+) activity"/>
    <property type="evidence" value="ECO:0007669"/>
    <property type="project" value="InterPro"/>
</dbReference>
<dbReference type="OrthoDB" id="3609723at2"/>
<organism evidence="6 7">
    <name type="scientific">Plasticicumulans lactativorans</name>
    <dbReference type="NCBI Taxonomy" id="1133106"/>
    <lineage>
        <taxon>Bacteria</taxon>
        <taxon>Pseudomonadati</taxon>
        <taxon>Pseudomonadota</taxon>
        <taxon>Gammaproteobacteria</taxon>
        <taxon>Candidatus Competibacteraceae</taxon>
        <taxon>Plasticicumulans</taxon>
    </lineage>
</organism>
<evidence type="ECO:0000313" key="7">
    <source>
        <dbReference type="Proteomes" id="UP000295765"/>
    </source>
</evidence>
<sequence length="271" mass="28115">MNSYASLNGETRVLAIIGDPIAQVKSPAGVTQSLLERGRNAVLVPIHVTPADVDGFLDGLGRARNVDGIIATVPHKFAAYRHCASATDRAHFLGAVNVMRRNADGTWHGDMCDGVGFVDGIRAAGCVPQGRRALLVGAGGAGSAIALALLEAGVAELAVHDGDAARRDALVERLRGRFGARVRVGSTDPDGFGVVVNATPAGMRPEDPYPVDVSRLAPAMFVGDVITAPAVTPLLEAARRLGCPTQVGAGMFAAVRELMLDFLLQAGPLAR</sequence>
<dbReference type="SUPFAM" id="SSF51735">
    <property type="entry name" value="NAD(P)-binding Rossmann-fold domains"/>
    <property type="match status" value="1"/>
</dbReference>
<dbReference type="GO" id="GO:0009423">
    <property type="term" value="P:chorismate biosynthetic process"/>
    <property type="evidence" value="ECO:0007669"/>
    <property type="project" value="TreeGrafter"/>
</dbReference>
<dbReference type="InterPro" id="IPR046346">
    <property type="entry name" value="Aminoacid_DH-like_N_sf"/>
</dbReference>
<dbReference type="Pfam" id="PF08501">
    <property type="entry name" value="Shikimate_dh_N"/>
    <property type="match status" value="1"/>
</dbReference>
<dbReference type="InterPro" id="IPR036291">
    <property type="entry name" value="NAD(P)-bd_dom_sf"/>
</dbReference>
<dbReference type="AlphaFoldDB" id="A0A4R2L5E1"/>
<dbReference type="PANTHER" id="PTHR21089">
    <property type="entry name" value="SHIKIMATE DEHYDROGENASE"/>
    <property type="match status" value="1"/>
</dbReference>
<dbReference type="Gene3D" id="3.40.50.720">
    <property type="entry name" value="NAD(P)-binding Rossmann-like Domain"/>
    <property type="match status" value="1"/>
</dbReference>
<keyword evidence="2" id="KW-0521">NADP</keyword>
<evidence type="ECO:0000256" key="3">
    <source>
        <dbReference type="ARBA" id="ARBA00023002"/>
    </source>
</evidence>
<name>A0A4R2L5E1_9GAMM</name>
<keyword evidence="4" id="KW-0057">Aromatic amino acid biosynthesis</keyword>
<keyword evidence="7" id="KW-1185">Reference proteome</keyword>
<dbReference type="Proteomes" id="UP000295765">
    <property type="component" value="Unassembled WGS sequence"/>
</dbReference>
<dbReference type="GO" id="GO:0019632">
    <property type="term" value="P:shikimate metabolic process"/>
    <property type="evidence" value="ECO:0007669"/>
    <property type="project" value="TreeGrafter"/>
</dbReference>